<dbReference type="OrthoDB" id="188274at2"/>
<dbReference type="RefSeq" id="WP_110168891.1">
    <property type="nucleotide sequence ID" value="NZ_CP015136.1"/>
</dbReference>
<keyword evidence="1" id="KW-0863">Zinc-finger</keyword>
<dbReference type="PANTHER" id="PTHR38133">
    <property type="entry name" value="SLR1429 PROTEIN"/>
    <property type="match status" value="1"/>
</dbReference>
<reference evidence="4 5" key="1">
    <citation type="journal article" date="2016" name="Genome Announc.">
        <title>First Complete Genome Sequence of a Subdivision 6 Acidobacterium Strain.</title>
        <authorList>
            <person name="Huang S."/>
            <person name="Vieira S."/>
            <person name="Bunk B."/>
            <person name="Riedel T."/>
            <person name="Sproer C."/>
            <person name="Overmann J."/>
        </authorList>
    </citation>
    <scope>NUCLEOTIDE SEQUENCE [LARGE SCALE GENOMIC DNA]</scope>
    <source>
        <strain evidence="5">DSM 100886 HEG_-6_39</strain>
    </source>
</reference>
<feature type="region of interest" description="Disordered" evidence="2">
    <location>
        <begin position="244"/>
        <end position="295"/>
    </location>
</feature>
<dbReference type="GO" id="GO:0008270">
    <property type="term" value="F:zinc ion binding"/>
    <property type="evidence" value="ECO:0007669"/>
    <property type="project" value="UniProtKB-KW"/>
</dbReference>
<dbReference type="PANTHER" id="PTHR38133:SF1">
    <property type="entry name" value="SLR1429 PROTEIN"/>
    <property type="match status" value="1"/>
</dbReference>
<dbReference type="EMBL" id="CP015136">
    <property type="protein sequence ID" value="AMY06876.1"/>
    <property type="molecule type" value="Genomic_DNA"/>
</dbReference>
<dbReference type="STRING" id="1855912.LuPra_00036"/>
<dbReference type="AlphaFoldDB" id="A0A143PEK4"/>
<dbReference type="KEGG" id="abac:LuPra_00036"/>
<name>A0A143PEK4_LUTPR</name>
<evidence type="ECO:0000259" key="3">
    <source>
        <dbReference type="PROSITE" id="PS50966"/>
    </source>
</evidence>
<keyword evidence="5" id="KW-1185">Reference proteome</keyword>
<feature type="domain" description="SWIM-type" evidence="3">
    <location>
        <begin position="148"/>
        <end position="183"/>
    </location>
</feature>
<evidence type="ECO:0000256" key="2">
    <source>
        <dbReference type="SAM" id="MobiDB-lite"/>
    </source>
</evidence>
<sequence>MDYYDDYGFRPYVSVGARQAQAARELAKLQKKGRRISPVAIEGRKIARTFWGEAWCDNLERYSDYANRLPRGRTYVRNGSVVDLQVGPGRVTALVSGSTMYDVEVTVGPVPRSRWSAICKDCSGAIDSLVELLQGRFSKGVMARLCEQRTGLFPSPKDIIFTCSCPDWASMCKHVSAVLYGIGARLDHQPELLFTLRKVDQQDLIAHAGADLSKKGRRPAGAKVLESDQLSEMFGIEMAPATPAKRPASAVPREPSPAVTVAVSSKQKGHTPAAKPKKTTPTSGGGRRRLTLKKRQAIAERMRMYWAERRADSRKSS</sequence>
<dbReference type="Proteomes" id="UP000076079">
    <property type="component" value="Chromosome"/>
</dbReference>
<feature type="compositionally biased region" description="Low complexity" evidence="2">
    <location>
        <begin position="271"/>
        <end position="282"/>
    </location>
</feature>
<evidence type="ECO:0000256" key="1">
    <source>
        <dbReference type="PROSITE-ProRule" id="PRU00325"/>
    </source>
</evidence>
<evidence type="ECO:0000313" key="4">
    <source>
        <dbReference type="EMBL" id="AMY06876.1"/>
    </source>
</evidence>
<proteinExistence type="predicted"/>
<organism evidence="4 5">
    <name type="scientific">Luteitalea pratensis</name>
    <dbReference type="NCBI Taxonomy" id="1855912"/>
    <lineage>
        <taxon>Bacteria</taxon>
        <taxon>Pseudomonadati</taxon>
        <taxon>Acidobacteriota</taxon>
        <taxon>Vicinamibacteria</taxon>
        <taxon>Vicinamibacterales</taxon>
        <taxon>Vicinamibacteraceae</taxon>
        <taxon>Luteitalea</taxon>
    </lineage>
</organism>
<reference evidence="5" key="2">
    <citation type="submission" date="2016-04" db="EMBL/GenBank/DDBJ databases">
        <title>First Complete Genome Sequence of a Subdivision 6 Acidobacterium.</title>
        <authorList>
            <person name="Huang S."/>
            <person name="Vieira S."/>
            <person name="Bunk B."/>
            <person name="Riedel T."/>
            <person name="Sproeer C."/>
            <person name="Overmann J."/>
        </authorList>
    </citation>
    <scope>NUCLEOTIDE SEQUENCE [LARGE SCALE GENOMIC DNA]</scope>
    <source>
        <strain evidence="5">DSM 100886 HEG_-6_39</strain>
    </source>
</reference>
<protein>
    <recommendedName>
        <fullName evidence="3">SWIM-type domain-containing protein</fullName>
    </recommendedName>
</protein>
<keyword evidence="1" id="KW-0862">Zinc</keyword>
<gene>
    <name evidence="4" type="ORF">LuPra_00036</name>
</gene>
<keyword evidence="1" id="KW-0479">Metal-binding</keyword>
<dbReference type="PROSITE" id="PS50966">
    <property type="entry name" value="ZF_SWIM"/>
    <property type="match status" value="1"/>
</dbReference>
<accession>A0A143PEK4</accession>
<evidence type="ECO:0000313" key="5">
    <source>
        <dbReference type="Proteomes" id="UP000076079"/>
    </source>
</evidence>
<feature type="compositionally biased region" description="Basic residues" evidence="2">
    <location>
        <begin position="286"/>
        <end position="295"/>
    </location>
</feature>
<dbReference type="PATRIC" id="fig|1813736.3.peg.35"/>
<dbReference type="InterPro" id="IPR007527">
    <property type="entry name" value="Znf_SWIM"/>
</dbReference>